<accession>R4WQG1</accession>
<sequence length="144" mass="16552">MVPCDSKNKKSQEDGVAGLEEGVQFTPFNMNEEMEEGHFDANGMYHWKKEKLIRDNWLENIDWIKVKQQEEDKTAGGKDNYDDMPEAVDTLELYRKILTYLKPKETITQALKRLGGSKSLSASERLKLKKAGKSIDDLKGNQRK</sequence>
<reference evidence="2" key="1">
    <citation type="journal article" date="2013" name="PLoS ONE">
        <title>Gene expression in gut symbiotic organ of stinkbug affected by extracellular bacterial symbiont.</title>
        <authorList>
            <person name="Futahashi R."/>
            <person name="Tanaka K."/>
            <person name="Tanahashi M."/>
            <person name="Nikoh N."/>
            <person name="Kikuchi Y."/>
            <person name="Lee B.L."/>
            <person name="Fukatsu T."/>
        </authorList>
    </citation>
    <scope>NUCLEOTIDE SEQUENCE</scope>
    <source>
        <tissue evidence="2">Midgut</tissue>
    </source>
</reference>
<dbReference type="AlphaFoldDB" id="R4WQG1"/>
<evidence type="ECO:0000313" key="2">
    <source>
        <dbReference type="EMBL" id="BAN21141.1"/>
    </source>
</evidence>
<feature type="compositionally biased region" description="Basic and acidic residues" evidence="1">
    <location>
        <begin position="1"/>
        <end position="13"/>
    </location>
</feature>
<proteinExistence type="evidence at transcript level"/>
<evidence type="ECO:0000256" key="1">
    <source>
        <dbReference type="SAM" id="MobiDB-lite"/>
    </source>
</evidence>
<feature type="region of interest" description="Disordered" evidence="1">
    <location>
        <begin position="1"/>
        <end position="22"/>
    </location>
</feature>
<dbReference type="EMBL" id="AK417926">
    <property type="protein sequence ID" value="BAN21141.1"/>
    <property type="molecule type" value="mRNA"/>
</dbReference>
<protein>
    <submittedName>
        <fullName evidence="2">Aspartyl beta-hydroxylase, putative</fullName>
    </submittedName>
</protein>
<name>R4WQG1_RIPPE</name>
<dbReference type="PANTHER" id="PTHR13138:SF3">
    <property type="entry name" value="CD2 ANTIGEN CYTOPLASMIC TAIL-BINDING PROTEIN 2"/>
    <property type="match status" value="1"/>
</dbReference>
<dbReference type="InterPro" id="IPR039905">
    <property type="entry name" value="CD2BP2/Lin1"/>
</dbReference>
<organism evidence="2">
    <name type="scientific">Riptortus pedestris</name>
    <name type="common">Bean bug</name>
    <dbReference type="NCBI Taxonomy" id="329032"/>
    <lineage>
        <taxon>Eukaryota</taxon>
        <taxon>Metazoa</taxon>
        <taxon>Ecdysozoa</taxon>
        <taxon>Arthropoda</taxon>
        <taxon>Hexapoda</taxon>
        <taxon>Insecta</taxon>
        <taxon>Pterygota</taxon>
        <taxon>Neoptera</taxon>
        <taxon>Paraneoptera</taxon>
        <taxon>Hemiptera</taxon>
        <taxon>Heteroptera</taxon>
        <taxon>Panheteroptera</taxon>
        <taxon>Pentatomomorpha</taxon>
        <taxon>Coreoidea</taxon>
        <taxon>Alydidae</taxon>
        <taxon>Riptortus</taxon>
    </lineage>
</organism>
<dbReference type="GO" id="GO:0005682">
    <property type="term" value="C:U5 snRNP"/>
    <property type="evidence" value="ECO:0007669"/>
    <property type="project" value="InterPro"/>
</dbReference>
<dbReference type="PANTHER" id="PTHR13138">
    <property type="entry name" value="PROTEIN LIN1"/>
    <property type="match status" value="1"/>
</dbReference>